<accession>A0AAD3NC67</accession>
<dbReference type="EMBL" id="BRZM01000143">
    <property type="protein sequence ID" value="GLD68631.1"/>
    <property type="molecule type" value="Genomic_DNA"/>
</dbReference>
<evidence type="ECO:0000256" key="1">
    <source>
        <dbReference type="SAM" id="SignalP"/>
    </source>
</evidence>
<feature type="chain" id="PRO_5041969855" evidence="1">
    <location>
        <begin position="21"/>
        <end position="218"/>
    </location>
</feature>
<evidence type="ECO:0000313" key="3">
    <source>
        <dbReference type="Proteomes" id="UP001279410"/>
    </source>
</evidence>
<comment type="caution">
    <text evidence="2">The sequence shown here is derived from an EMBL/GenBank/DDBJ whole genome shotgun (WGS) entry which is preliminary data.</text>
</comment>
<dbReference type="AlphaFoldDB" id="A0AAD3NC67"/>
<evidence type="ECO:0000313" key="2">
    <source>
        <dbReference type="EMBL" id="GLD68631.1"/>
    </source>
</evidence>
<feature type="signal peptide" evidence="1">
    <location>
        <begin position="1"/>
        <end position="20"/>
    </location>
</feature>
<sequence length="218" mass="24276">MWGEPLAGLPCLLPLSWVRGFSYASFQPPAVTHSRETTEAIGSSSAVCARGPYCRVNPSVPLLRLYFREGDLRKDFRLSRPTMEELIHLLGDNDHGWGKAFEVLVKDIQLVFRRVIRFPTRNELEEIGAGFQQLSGSPAFNKVAGSIDGCHVRIVPPGRFAADYFNRKLFHCVQFQAICDHAFWMSLWDSLAVCMMPGSSGVACSMYTSCTHLQDGAS</sequence>
<keyword evidence="1" id="KW-0732">Signal</keyword>
<name>A0AAD3NC67_LATJO</name>
<organism evidence="2 3">
    <name type="scientific">Lates japonicus</name>
    <name type="common">Japanese lates</name>
    <dbReference type="NCBI Taxonomy" id="270547"/>
    <lineage>
        <taxon>Eukaryota</taxon>
        <taxon>Metazoa</taxon>
        <taxon>Chordata</taxon>
        <taxon>Craniata</taxon>
        <taxon>Vertebrata</taxon>
        <taxon>Euteleostomi</taxon>
        <taxon>Actinopterygii</taxon>
        <taxon>Neopterygii</taxon>
        <taxon>Teleostei</taxon>
        <taxon>Neoteleostei</taxon>
        <taxon>Acanthomorphata</taxon>
        <taxon>Carangaria</taxon>
        <taxon>Carangaria incertae sedis</taxon>
        <taxon>Centropomidae</taxon>
        <taxon>Lates</taxon>
    </lineage>
</organism>
<reference evidence="2" key="1">
    <citation type="submission" date="2022-08" db="EMBL/GenBank/DDBJ databases">
        <title>Genome sequencing of akame (Lates japonicus).</title>
        <authorList>
            <person name="Hashiguchi Y."/>
            <person name="Takahashi H."/>
        </authorList>
    </citation>
    <scope>NUCLEOTIDE SEQUENCE</scope>
    <source>
        <strain evidence="2">Kochi</strain>
    </source>
</reference>
<proteinExistence type="predicted"/>
<keyword evidence="3" id="KW-1185">Reference proteome</keyword>
<dbReference type="Proteomes" id="UP001279410">
    <property type="component" value="Unassembled WGS sequence"/>
</dbReference>
<gene>
    <name evidence="2" type="ORF">AKAME5_001994400</name>
</gene>
<protein>
    <submittedName>
        <fullName evidence="2">Nuclease HARBI1</fullName>
    </submittedName>
</protein>